<dbReference type="Proteomes" id="UP001526426">
    <property type="component" value="Unassembled WGS sequence"/>
</dbReference>
<accession>A0ABT3L059</accession>
<organism evidence="2 3">
    <name type="scientific">Spirulina subsalsa FACHB-351</name>
    <dbReference type="NCBI Taxonomy" id="234711"/>
    <lineage>
        <taxon>Bacteria</taxon>
        <taxon>Bacillati</taxon>
        <taxon>Cyanobacteriota</taxon>
        <taxon>Cyanophyceae</taxon>
        <taxon>Spirulinales</taxon>
        <taxon>Spirulinaceae</taxon>
        <taxon>Spirulina</taxon>
    </lineage>
</organism>
<keyword evidence="3" id="KW-1185">Reference proteome</keyword>
<sequence length="144" mass="15972">MITRTMGLSSQTIYQGGSAIALIALVGVFAVTNPSKEAYLNYASEKFVREIKESACQQNVVDRIPTGVNNLLRDLGLENTGNRLQQLCQDSLTAGGDRFKPFLKDFVQQSTTQQNFQVFSLYHTEILDQKVTTLALLGNFITFS</sequence>
<keyword evidence="1" id="KW-0472">Membrane</keyword>
<dbReference type="InterPro" id="IPR025578">
    <property type="entry name" value="DUF4359"/>
</dbReference>
<protein>
    <submittedName>
        <fullName evidence="2">DUF4359 domain-containing protein</fullName>
    </submittedName>
</protein>
<reference evidence="2 3" key="1">
    <citation type="submission" date="2021-08" db="EMBL/GenBank/DDBJ databases">
        <title>Draft genome sequence of Spirulina subsalsa with high tolerance to salinity and hype-accumulation of phycocyanin.</title>
        <authorList>
            <person name="Pei H."/>
            <person name="Jiang L."/>
        </authorList>
    </citation>
    <scope>NUCLEOTIDE SEQUENCE [LARGE SCALE GENOMIC DNA]</scope>
    <source>
        <strain evidence="2 3">FACHB-351</strain>
    </source>
</reference>
<keyword evidence="1" id="KW-1133">Transmembrane helix</keyword>
<evidence type="ECO:0000313" key="2">
    <source>
        <dbReference type="EMBL" id="MCW6034888.1"/>
    </source>
</evidence>
<proteinExistence type="predicted"/>
<feature type="transmembrane region" description="Helical" evidence="1">
    <location>
        <begin position="12"/>
        <end position="31"/>
    </location>
</feature>
<keyword evidence="1" id="KW-0812">Transmembrane</keyword>
<name>A0ABT3L059_9CYAN</name>
<evidence type="ECO:0000313" key="3">
    <source>
        <dbReference type="Proteomes" id="UP001526426"/>
    </source>
</evidence>
<dbReference type="Pfam" id="PF14271">
    <property type="entry name" value="DUF4359"/>
    <property type="match status" value="1"/>
</dbReference>
<comment type="caution">
    <text evidence="2">The sequence shown here is derived from an EMBL/GenBank/DDBJ whole genome shotgun (WGS) entry which is preliminary data.</text>
</comment>
<gene>
    <name evidence="2" type="ORF">K4A83_01175</name>
</gene>
<evidence type="ECO:0000256" key="1">
    <source>
        <dbReference type="SAM" id="Phobius"/>
    </source>
</evidence>
<dbReference type="EMBL" id="JAIHOM010000004">
    <property type="protein sequence ID" value="MCW6034888.1"/>
    <property type="molecule type" value="Genomic_DNA"/>
</dbReference>